<evidence type="ECO:0000256" key="9">
    <source>
        <dbReference type="SAM" id="SignalP"/>
    </source>
</evidence>
<keyword evidence="3" id="KW-1003">Cell membrane</keyword>
<dbReference type="InterPro" id="IPR036312">
    <property type="entry name" value="Bifun_inhib/LTP/seed_sf"/>
</dbReference>
<dbReference type="Proteomes" id="UP001454036">
    <property type="component" value="Unassembled WGS sequence"/>
</dbReference>
<keyword evidence="7" id="KW-0325">Glycoprotein</keyword>
<feature type="signal peptide" evidence="9">
    <location>
        <begin position="1"/>
        <end position="32"/>
    </location>
</feature>
<evidence type="ECO:0000259" key="10">
    <source>
        <dbReference type="Pfam" id="PF14368"/>
    </source>
</evidence>
<comment type="similarity">
    <text evidence="2">Belongs to the plant LTP family.</text>
</comment>
<proteinExistence type="inferred from homology"/>
<evidence type="ECO:0000256" key="2">
    <source>
        <dbReference type="ARBA" id="ARBA00009748"/>
    </source>
</evidence>
<evidence type="ECO:0000256" key="1">
    <source>
        <dbReference type="ARBA" id="ARBA00004609"/>
    </source>
</evidence>
<keyword evidence="5 9" id="KW-0732">Signal</keyword>
<protein>
    <recommendedName>
        <fullName evidence="10">Bifunctional inhibitor/plant lipid transfer protein/seed storage helical domain-containing protein</fullName>
    </recommendedName>
</protein>
<organism evidence="11 12">
    <name type="scientific">Lithospermum erythrorhizon</name>
    <name type="common">Purple gromwell</name>
    <name type="synonym">Lithospermum officinale var. erythrorhizon</name>
    <dbReference type="NCBI Taxonomy" id="34254"/>
    <lineage>
        <taxon>Eukaryota</taxon>
        <taxon>Viridiplantae</taxon>
        <taxon>Streptophyta</taxon>
        <taxon>Embryophyta</taxon>
        <taxon>Tracheophyta</taxon>
        <taxon>Spermatophyta</taxon>
        <taxon>Magnoliopsida</taxon>
        <taxon>eudicotyledons</taxon>
        <taxon>Gunneridae</taxon>
        <taxon>Pentapetalae</taxon>
        <taxon>asterids</taxon>
        <taxon>lamiids</taxon>
        <taxon>Boraginales</taxon>
        <taxon>Boraginaceae</taxon>
        <taxon>Boraginoideae</taxon>
        <taxon>Lithospermeae</taxon>
        <taxon>Lithospermum</taxon>
    </lineage>
</organism>
<dbReference type="GO" id="GO:0098552">
    <property type="term" value="C:side of membrane"/>
    <property type="evidence" value="ECO:0007669"/>
    <property type="project" value="UniProtKB-KW"/>
</dbReference>
<dbReference type="PANTHER" id="PTHR33044">
    <property type="entry name" value="BIFUNCTIONAL INHIBITOR/LIPID-TRANSFER PROTEIN/SEED STORAGE 2S ALBUMIN SUPERFAMILY PROTEIN-RELATED"/>
    <property type="match status" value="1"/>
</dbReference>
<evidence type="ECO:0000256" key="4">
    <source>
        <dbReference type="ARBA" id="ARBA00022622"/>
    </source>
</evidence>
<dbReference type="InterPro" id="IPR016140">
    <property type="entry name" value="Bifunc_inhib/LTP/seed_store"/>
</dbReference>
<evidence type="ECO:0000256" key="7">
    <source>
        <dbReference type="ARBA" id="ARBA00023180"/>
    </source>
</evidence>
<dbReference type="AlphaFoldDB" id="A0AAV3P6Y1"/>
<dbReference type="SUPFAM" id="SSF47699">
    <property type="entry name" value="Bifunctional inhibitor/lipid-transfer protein/seed storage 2S albumin"/>
    <property type="match status" value="1"/>
</dbReference>
<gene>
    <name evidence="11" type="ORF">LIER_36490</name>
</gene>
<keyword evidence="8" id="KW-0449">Lipoprotein</keyword>
<keyword evidence="12" id="KW-1185">Reference proteome</keyword>
<feature type="domain" description="Bifunctional inhibitor/plant lipid transfer protein/seed storage helical" evidence="10">
    <location>
        <begin position="30"/>
        <end position="114"/>
    </location>
</feature>
<reference evidence="11 12" key="1">
    <citation type="submission" date="2024-01" db="EMBL/GenBank/DDBJ databases">
        <title>The complete chloroplast genome sequence of Lithospermum erythrorhizon: insights into the phylogenetic relationship among Boraginaceae species and the maternal lineages of purple gromwells.</title>
        <authorList>
            <person name="Okada T."/>
            <person name="Watanabe K."/>
        </authorList>
    </citation>
    <scope>NUCLEOTIDE SEQUENCE [LARGE SCALE GENOMIC DNA]</scope>
</reference>
<keyword evidence="4" id="KW-0336">GPI-anchor</keyword>
<dbReference type="InterPro" id="IPR043325">
    <property type="entry name" value="LTSS"/>
</dbReference>
<feature type="chain" id="PRO_5043853496" description="Bifunctional inhibitor/plant lipid transfer protein/seed storage helical domain-containing protein" evidence="9">
    <location>
        <begin position="33"/>
        <end position="149"/>
    </location>
</feature>
<evidence type="ECO:0000313" key="11">
    <source>
        <dbReference type="EMBL" id="GAA0147274.1"/>
    </source>
</evidence>
<dbReference type="CDD" id="cd00010">
    <property type="entry name" value="AAI_LTSS"/>
    <property type="match status" value="1"/>
</dbReference>
<dbReference type="GO" id="GO:0005886">
    <property type="term" value="C:plasma membrane"/>
    <property type="evidence" value="ECO:0007669"/>
    <property type="project" value="UniProtKB-SubCell"/>
</dbReference>
<evidence type="ECO:0000256" key="6">
    <source>
        <dbReference type="ARBA" id="ARBA00023157"/>
    </source>
</evidence>
<keyword evidence="6" id="KW-1015">Disulfide bond</keyword>
<keyword evidence="4" id="KW-0472">Membrane</keyword>
<sequence>MDMKFQPFYFPKNITGLLLMIFCLLMLNKGEAQQQNTSECMNRLLPCSDYINNERDPPSSCCEPLKHVIENEPECLCSMMSVQGANRAERAGVDLSKAQMLPARCGQHINPLGCVVGSPTGNSTKSTTTKTNVVVLAMILQFVWKLYMN</sequence>
<evidence type="ECO:0000256" key="5">
    <source>
        <dbReference type="ARBA" id="ARBA00022729"/>
    </source>
</evidence>
<comment type="caution">
    <text evidence="11">The sequence shown here is derived from an EMBL/GenBank/DDBJ whole genome shotgun (WGS) entry which is preliminary data.</text>
</comment>
<dbReference type="Gene3D" id="1.10.110.10">
    <property type="entry name" value="Plant lipid-transfer and hydrophobic proteins"/>
    <property type="match status" value="1"/>
</dbReference>
<evidence type="ECO:0000256" key="3">
    <source>
        <dbReference type="ARBA" id="ARBA00022475"/>
    </source>
</evidence>
<name>A0AAV3P6Y1_LITER</name>
<dbReference type="Pfam" id="PF14368">
    <property type="entry name" value="LTP_2"/>
    <property type="match status" value="1"/>
</dbReference>
<evidence type="ECO:0000256" key="8">
    <source>
        <dbReference type="ARBA" id="ARBA00023288"/>
    </source>
</evidence>
<dbReference type="EMBL" id="BAABME010016745">
    <property type="protein sequence ID" value="GAA0147274.1"/>
    <property type="molecule type" value="Genomic_DNA"/>
</dbReference>
<evidence type="ECO:0000313" key="12">
    <source>
        <dbReference type="Proteomes" id="UP001454036"/>
    </source>
</evidence>
<accession>A0AAV3P6Y1</accession>
<comment type="subcellular location">
    <subcellularLocation>
        <location evidence="1">Cell membrane</location>
        <topology evidence="1">Lipid-anchor</topology>
        <topology evidence="1">GPI-anchor</topology>
    </subcellularLocation>
</comment>